<evidence type="ECO:0008006" key="4">
    <source>
        <dbReference type="Google" id="ProtNLM"/>
    </source>
</evidence>
<dbReference type="PANTHER" id="PTHR35768">
    <property type="entry name" value="PROTEIN MULTIPOLAR SPINDLE 1"/>
    <property type="match status" value="1"/>
</dbReference>
<dbReference type="EnsemblPlants" id="Kaladp0080s0154.1.v1.1">
    <property type="protein sequence ID" value="Kaladp0080s0154.1.v1.1"/>
    <property type="gene ID" value="Kaladp0080s0154.v1.1"/>
</dbReference>
<keyword evidence="3" id="KW-1185">Reference proteome</keyword>
<dbReference type="GO" id="GO:0009555">
    <property type="term" value="P:pollen development"/>
    <property type="evidence" value="ECO:0007669"/>
    <property type="project" value="EnsemblPlants"/>
</dbReference>
<dbReference type="OMA" id="SNMFIMI"/>
<protein>
    <recommendedName>
        <fullName evidence="4">Multipolar spindle 1</fullName>
    </recommendedName>
</protein>
<evidence type="ECO:0000313" key="3">
    <source>
        <dbReference type="Proteomes" id="UP000594263"/>
    </source>
</evidence>
<dbReference type="Proteomes" id="UP000594263">
    <property type="component" value="Unplaced"/>
</dbReference>
<dbReference type="PANTHER" id="PTHR35768:SF1">
    <property type="entry name" value="PROTEIN MULTIPOLAR SPINDLE 1"/>
    <property type="match status" value="1"/>
</dbReference>
<evidence type="ECO:0000313" key="2">
    <source>
        <dbReference type="EnsemblPlants" id="Kaladp0080s0154.1.v1.1"/>
    </source>
</evidence>
<accession>A0A7N0US47</accession>
<keyword evidence="1" id="KW-0175">Coiled coil</keyword>
<sequence>MSSSGGQSQQAGGGGVSADSDQSLKLAVAVALLRNNLVRKGAPGSESDAERWRKKAKERKQELLKLREELRATEEGMQDDLFPQNVACKCYFFSDVGTSDSKHLCDSLDGKVNDVLRRRFLRQVRLKERRKKQAGGSVQQLYISDFSKEDKMEQFKASVDFLAELCEKVVPEDEVRFANWSHQAIEFILDSLKNMQLEENSEAFEGTVTSLVMRLIRRMTTSRQSDEKHSGGDSQLYIQHLIRKLGSNPYVGQRVLLSVSQRICALAENLLFVDPFDTAFSNMHDSMFVMIQLIEFLILDYLFSWPSEQGFENSLFQEWTTSIVHARKGLELLETRNGLYILYLDRVIGQLVKAVTEVPSLQKLNPDVFDKLLS</sequence>
<dbReference type="GO" id="GO:0048236">
    <property type="term" value="P:plant-type sporogenesis"/>
    <property type="evidence" value="ECO:0007669"/>
    <property type="project" value="EnsemblPlants"/>
</dbReference>
<proteinExistence type="predicted"/>
<organism evidence="2 3">
    <name type="scientific">Kalanchoe fedtschenkoi</name>
    <name type="common">Lavender scallops</name>
    <name type="synonym">South American air plant</name>
    <dbReference type="NCBI Taxonomy" id="63787"/>
    <lineage>
        <taxon>Eukaryota</taxon>
        <taxon>Viridiplantae</taxon>
        <taxon>Streptophyta</taxon>
        <taxon>Embryophyta</taxon>
        <taxon>Tracheophyta</taxon>
        <taxon>Spermatophyta</taxon>
        <taxon>Magnoliopsida</taxon>
        <taxon>eudicotyledons</taxon>
        <taxon>Gunneridae</taxon>
        <taxon>Pentapetalae</taxon>
        <taxon>Saxifragales</taxon>
        <taxon>Crassulaceae</taxon>
        <taxon>Kalanchoe</taxon>
    </lineage>
</organism>
<dbReference type="GO" id="GO:0042138">
    <property type="term" value="P:meiotic DNA double-strand break formation"/>
    <property type="evidence" value="ECO:0007669"/>
    <property type="project" value="EnsemblPlants"/>
</dbReference>
<dbReference type="GO" id="GO:0007140">
    <property type="term" value="P:male meiotic nuclear division"/>
    <property type="evidence" value="ECO:0007669"/>
    <property type="project" value="EnsemblPlants"/>
</dbReference>
<evidence type="ECO:0000256" key="1">
    <source>
        <dbReference type="SAM" id="Coils"/>
    </source>
</evidence>
<dbReference type="Gramene" id="Kaladp0080s0154.1.v1.1">
    <property type="protein sequence ID" value="Kaladp0080s0154.1.v1.1"/>
    <property type="gene ID" value="Kaladp0080s0154.v1.1"/>
</dbReference>
<dbReference type="InterPro" id="IPR037500">
    <property type="entry name" value="Msp1"/>
</dbReference>
<dbReference type="GO" id="GO:0000212">
    <property type="term" value="P:meiotic spindle organization"/>
    <property type="evidence" value="ECO:0007669"/>
    <property type="project" value="EnsemblPlants"/>
</dbReference>
<dbReference type="AlphaFoldDB" id="A0A7N0US47"/>
<dbReference type="GO" id="GO:0051026">
    <property type="term" value="P:chiasma assembly"/>
    <property type="evidence" value="ECO:0007669"/>
    <property type="project" value="EnsemblPlants"/>
</dbReference>
<dbReference type="GO" id="GO:0009553">
    <property type="term" value="P:embryo sac development"/>
    <property type="evidence" value="ECO:0007669"/>
    <property type="project" value="EnsemblPlants"/>
</dbReference>
<name>A0A7N0US47_KALFE</name>
<feature type="coiled-coil region" evidence="1">
    <location>
        <begin position="49"/>
        <end position="80"/>
    </location>
</feature>
<reference evidence="2" key="1">
    <citation type="submission" date="2021-01" db="UniProtKB">
        <authorList>
            <consortium name="EnsemblPlants"/>
        </authorList>
    </citation>
    <scope>IDENTIFICATION</scope>
</reference>